<comment type="caution">
    <text evidence="7">The sequence shown here is derived from an EMBL/GenBank/DDBJ whole genome shotgun (WGS) entry which is preliminary data.</text>
</comment>
<dbReference type="RefSeq" id="WP_095340956.1">
    <property type="nucleotide sequence ID" value="NZ_AP031433.1"/>
</dbReference>
<evidence type="ECO:0000256" key="4">
    <source>
        <dbReference type="ARBA" id="ARBA00023239"/>
    </source>
</evidence>
<dbReference type="InterPro" id="IPR015422">
    <property type="entry name" value="PyrdxlP-dep_Trfase_small"/>
</dbReference>
<protein>
    <recommendedName>
        <fullName evidence="2">cysteine-S-conjugate beta-lyase</fullName>
        <ecNumber evidence="2">4.4.1.13</ecNumber>
    </recommendedName>
</protein>
<keyword evidence="7" id="KW-0032">Aminotransferase</keyword>
<keyword evidence="3" id="KW-0663">Pyridoxal phosphate</keyword>
<dbReference type="InterPro" id="IPR004839">
    <property type="entry name" value="Aminotransferase_I/II_large"/>
</dbReference>
<evidence type="ECO:0000256" key="3">
    <source>
        <dbReference type="ARBA" id="ARBA00022898"/>
    </source>
</evidence>
<dbReference type="GO" id="GO:0030170">
    <property type="term" value="F:pyridoxal phosphate binding"/>
    <property type="evidence" value="ECO:0007669"/>
    <property type="project" value="InterPro"/>
</dbReference>
<dbReference type="EMBL" id="JABBJH010000014">
    <property type="protein sequence ID" value="NMK39621.1"/>
    <property type="molecule type" value="Genomic_DNA"/>
</dbReference>
<dbReference type="AlphaFoldDB" id="A0A269TBN1"/>
<sequence length="407" mass="46857">MTYDFDEIIDRKHTNALNTDGFRGYIFHDFEGKKTFPFKDDEFVRMWVADMEFAMCPAIIQAIKDRADKRIIGYSQVFEPEFFQAYNSWCEKMYGWTYPKEEICFSLGIIPALYTLVDLLLGDYDYAIINTPAYGYFQHPIDERHKHAIHNKLKCDAQGNWTIDFDALEKDASNPFAKLLIWCNPQNPTGRVWTEEELRKVAAIVEKHNLWIISDEIHCDLLRQGVKHIPMAKIMPEYKKLITCTSVSKAFNMAGMMFAEIIIRDKGLRDLYIGTTNAYAMNVNPLSIAAHQAAYEHGSEWLDQLKTYLDGNFQFVKDTLDRELPDITFQIPQATYLAWVNMNPYLGDVEDIPDFMANKAGVLLEGGDALFVDNAKGYIRLNLAMPRVIIDKGLQRIVKAVKAHQAE</sequence>
<dbReference type="Gene3D" id="3.40.640.10">
    <property type="entry name" value="Type I PLP-dependent aspartate aminotransferase-like (Major domain)"/>
    <property type="match status" value="1"/>
</dbReference>
<gene>
    <name evidence="7" type="ORF">HG933_09620</name>
</gene>
<dbReference type="Pfam" id="PF00155">
    <property type="entry name" value="Aminotran_1_2"/>
    <property type="match status" value="1"/>
</dbReference>
<dbReference type="GO" id="GO:0047804">
    <property type="term" value="F:cysteine-S-conjugate beta-lyase activity"/>
    <property type="evidence" value="ECO:0007669"/>
    <property type="project" value="UniProtKB-EC"/>
</dbReference>
<comment type="cofactor">
    <cofactor evidence="1">
        <name>pyridoxal 5'-phosphate</name>
        <dbReference type="ChEBI" id="CHEBI:597326"/>
    </cofactor>
</comment>
<keyword evidence="4" id="KW-0456">Lyase</keyword>
<dbReference type="Gene3D" id="3.90.1150.10">
    <property type="entry name" value="Aspartate Aminotransferase, domain 1"/>
    <property type="match status" value="1"/>
</dbReference>
<evidence type="ECO:0000259" key="6">
    <source>
        <dbReference type="Pfam" id="PF00155"/>
    </source>
</evidence>
<accession>A0A269TBN1</accession>
<dbReference type="SUPFAM" id="SSF53383">
    <property type="entry name" value="PLP-dependent transferases"/>
    <property type="match status" value="1"/>
</dbReference>
<dbReference type="InterPro" id="IPR015421">
    <property type="entry name" value="PyrdxlP-dep_Trfase_major"/>
</dbReference>
<comment type="similarity">
    <text evidence="5">Belongs to the class-II pyridoxal-phosphate-dependent aminotransferase family. MalY/PatB cystathionine beta-lyase subfamily.</text>
</comment>
<dbReference type="InterPro" id="IPR015424">
    <property type="entry name" value="PyrdxlP-dep_Trfase"/>
</dbReference>
<dbReference type="PANTHER" id="PTHR43525:SF1">
    <property type="entry name" value="PROTEIN MALY"/>
    <property type="match status" value="1"/>
</dbReference>
<evidence type="ECO:0000313" key="8">
    <source>
        <dbReference type="Proteomes" id="UP000536773"/>
    </source>
</evidence>
<organism evidence="7 8">
    <name type="scientific">Megasphaera elsdenii</name>
    <dbReference type="NCBI Taxonomy" id="907"/>
    <lineage>
        <taxon>Bacteria</taxon>
        <taxon>Bacillati</taxon>
        <taxon>Bacillota</taxon>
        <taxon>Negativicutes</taxon>
        <taxon>Veillonellales</taxon>
        <taxon>Veillonellaceae</taxon>
        <taxon>Megasphaera</taxon>
    </lineage>
</organism>
<name>A0A269TBN1_MEGEL</name>
<evidence type="ECO:0000256" key="2">
    <source>
        <dbReference type="ARBA" id="ARBA00012224"/>
    </source>
</evidence>
<dbReference type="EC" id="4.4.1.13" evidence="2"/>
<evidence type="ECO:0000256" key="1">
    <source>
        <dbReference type="ARBA" id="ARBA00001933"/>
    </source>
</evidence>
<dbReference type="CDD" id="cd00609">
    <property type="entry name" value="AAT_like"/>
    <property type="match status" value="1"/>
</dbReference>
<dbReference type="Proteomes" id="UP000536773">
    <property type="component" value="Unassembled WGS sequence"/>
</dbReference>
<dbReference type="InterPro" id="IPR051798">
    <property type="entry name" value="Class-II_PLP-Dep_Aminotrans"/>
</dbReference>
<keyword evidence="7" id="KW-0808">Transferase</keyword>
<reference evidence="7 8" key="1">
    <citation type="submission" date="2020-04" db="EMBL/GenBank/DDBJ databases">
        <authorList>
            <person name="Hitch T.C.A."/>
            <person name="Wylensek D."/>
            <person name="Clavel T."/>
        </authorList>
    </citation>
    <scope>NUCLEOTIDE SEQUENCE [LARGE SCALE GENOMIC DNA]</scope>
    <source>
        <strain evidence="7 8">WCA-386-APC-2A</strain>
    </source>
</reference>
<dbReference type="GO" id="GO:0008483">
    <property type="term" value="F:transaminase activity"/>
    <property type="evidence" value="ECO:0007669"/>
    <property type="project" value="UniProtKB-KW"/>
</dbReference>
<dbReference type="PANTHER" id="PTHR43525">
    <property type="entry name" value="PROTEIN MALY"/>
    <property type="match status" value="1"/>
</dbReference>
<proteinExistence type="inferred from homology"/>
<feature type="domain" description="Aminotransferase class I/classII large" evidence="6">
    <location>
        <begin position="50"/>
        <end position="397"/>
    </location>
</feature>
<evidence type="ECO:0000256" key="5">
    <source>
        <dbReference type="ARBA" id="ARBA00037974"/>
    </source>
</evidence>
<evidence type="ECO:0000313" key="7">
    <source>
        <dbReference type="EMBL" id="NMK39621.1"/>
    </source>
</evidence>